<dbReference type="EMBL" id="PJQY01002036">
    <property type="protein sequence ID" value="PQP96982.1"/>
    <property type="molecule type" value="Genomic_DNA"/>
</dbReference>
<feature type="region of interest" description="Disordered" evidence="1">
    <location>
        <begin position="124"/>
        <end position="181"/>
    </location>
</feature>
<accession>A0A314XSH4</accession>
<reference evidence="3 4" key="1">
    <citation type="submission" date="2018-02" db="EMBL/GenBank/DDBJ databases">
        <title>Draft genome of wild Prunus yedoensis var. nudiflora.</title>
        <authorList>
            <person name="Baek S."/>
            <person name="Kim J.-H."/>
            <person name="Choi K."/>
            <person name="Kim G.-B."/>
            <person name="Cho A."/>
            <person name="Jang H."/>
            <person name="Shin C.-H."/>
            <person name="Yu H.-J."/>
            <person name="Mun J.-H."/>
        </authorList>
    </citation>
    <scope>NUCLEOTIDE SEQUENCE [LARGE SCALE GENOMIC DNA]</scope>
    <source>
        <strain evidence="4">cv. Jeju island</strain>
        <tissue evidence="3">Leaf</tissue>
    </source>
</reference>
<dbReference type="InterPro" id="IPR000073">
    <property type="entry name" value="AB_hydrolase_1"/>
</dbReference>
<keyword evidence="4" id="KW-1185">Reference proteome</keyword>
<dbReference type="PANTHER" id="PTHR33318:SF22">
    <property type="entry name" value="SUPPRESSOR PROTEIN SRP40-LIKE ISOFORM X1"/>
    <property type="match status" value="1"/>
</dbReference>
<sequence length="340" mass="38042">MAALLSLHTVSQLQTNLSTSRVTVKPRAAVHGAQRMRVPYELKQEQSRLLHQLPSGLNMEVIVQKGVAEKESDEKKERTSENPPLVFVHGSYHAAWCWAEHWMPFFSASGYDCYAISLLGQGESDAPSASVAGTRPEEENEEQSKNDAKKKVTLDLTTKVHHEESSTATKEVTNGLVESSDEKEEIQKEMEPILGSIISGVAPAHPLNERYENCQNNEDEYEDVVDLEGSDLDAADDYEEGHVDDEFDSKQQISIQEESSESLFSLLIDSRKQVYDAEIDDKEVNSPMPKLSASNQEVNRIGSNQNARDQSVLNPIENLIQWKEVKEKAGSESEMEVYCI</sequence>
<dbReference type="AlphaFoldDB" id="A0A314XSH4"/>
<protein>
    <submittedName>
        <fullName evidence="3">Protein JASON-like</fullName>
    </submittedName>
</protein>
<name>A0A314XSH4_PRUYE</name>
<evidence type="ECO:0000256" key="1">
    <source>
        <dbReference type="SAM" id="MobiDB-lite"/>
    </source>
</evidence>
<dbReference type="Proteomes" id="UP000250321">
    <property type="component" value="Unassembled WGS sequence"/>
</dbReference>
<dbReference type="OrthoDB" id="8119704at2759"/>
<evidence type="ECO:0000259" key="2">
    <source>
        <dbReference type="Pfam" id="PF12697"/>
    </source>
</evidence>
<dbReference type="Pfam" id="PF12697">
    <property type="entry name" value="Abhydrolase_6"/>
    <property type="match status" value="1"/>
</dbReference>
<proteinExistence type="predicted"/>
<evidence type="ECO:0000313" key="4">
    <source>
        <dbReference type="Proteomes" id="UP000250321"/>
    </source>
</evidence>
<feature type="domain" description="AB hydrolase-1" evidence="2">
    <location>
        <begin position="85"/>
        <end position="132"/>
    </location>
</feature>
<dbReference type="STRING" id="2094558.A0A314XSH4"/>
<dbReference type="SUPFAM" id="SSF53474">
    <property type="entry name" value="alpha/beta-Hydrolases"/>
    <property type="match status" value="1"/>
</dbReference>
<dbReference type="PANTHER" id="PTHR33318">
    <property type="entry name" value="ASPARTYL/GLUTAMYL-TRNA(ASN/GLN) AMIDOTRANSFERASE SUBUNIT"/>
    <property type="match status" value="1"/>
</dbReference>
<evidence type="ECO:0000313" key="3">
    <source>
        <dbReference type="EMBL" id="PQP96982.1"/>
    </source>
</evidence>
<dbReference type="InterPro" id="IPR029058">
    <property type="entry name" value="AB_hydrolase_fold"/>
</dbReference>
<comment type="caution">
    <text evidence="3">The sequence shown here is derived from an EMBL/GenBank/DDBJ whole genome shotgun (WGS) entry which is preliminary data.</text>
</comment>
<organism evidence="3 4">
    <name type="scientific">Prunus yedoensis var. nudiflora</name>
    <dbReference type="NCBI Taxonomy" id="2094558"/>
    <lineage>
        <taxon>Eukaryota</taxon>
        <taxon>Viridiplantae</taxon>
        <taxon>Streptophyta</taxon>
        <taxon>Embryophyta</taxon>
        <taxon>Tracheophyta</taxon>
        <taxon>Spermatophyta</taxon>
        <taxon>Magnoliopsida</taxon>
        <taxon>eudicotyledons</taxon>
        <taxon>Gunneridae</taxon>
        <taxon>Pentapetalae</taxon>
        <taxon>rosids</taxon>
        <taxon>fabids</taxon>
        <taxon>Rosales</taxon>
        <taxon>Rosaceae</taxon>
        <taxon>Amygdaloideae</taxon>
        <taxon>Amygdaleae</taxon>
        <taxon>Prunus</taxon>
    </lineage>
</organism>
<dbReference type="GO" id="GO:0007142">
    <property type="term" value="P:male meiosis II"/>
    <property type="evidence" value="ECO:0007669"/>
    <property type="project" value="InterPro"/>
</dbReference>
<dbReference type="Gene3D" id="3.40.50.1820">
    <property type="entry name" value="alpha/beta hydrolase"/>
    <property type="match status" value="1"/>
</dbReference>
<feature type="compositionally biased region" description="Basic and acidic residues" evidence="1">
    <location>
        <begin position="142"/>
        <end position="165"/>
    </location>
</feature>
<dbReference type="InterPro" id="IPR039300">
    <property type="entry name" value="JASON"/>
</dbReference>
<gene>
    <name evidence="3" type="ORF">Pyn_29128</name>
</gene>